<dbReference type="PROSITE" id="PS52016">
    <property type="entry name" value="TONB_DEPENDENT_REC_3"/>
    <property type="match status" value="1"/>
</dbReference>
<dbReference type="Pfam" id="PF07715">
    <property type="entry name" value="Plug"/>
    <property type="match status" value="1"/>
</dbReference>
<keyword evidence="17" id="KW-1185">Reference proteome</keyword>
<dbReference type="PANTHER" id="PTHR30069:SF41">
    <property type="entry name" value="HEME_HEMOPEXIN UTILIZATION PROTEIN C"/>
    <property type="match status" value="1"/>
</dbReference>
<feature type="domain" description="TonB-dependent receptor plug" evidence="15">
    <location>
        <begin position="55"/>
        <end position="155"/>
    </location>
</feature>
<dbReference type="Proteomes" id="UP001297581">
    <property type="component" value="Unassembled WGS sequence"/>
</dbReference>
<evidence type="ECO:0000313" key="16">
    <source>
        <dbReference type="EMBL" id="MCH4294703.1"/>
    </source>
</evidence>
<comment type="subcellular location">
    <subcellularLocation>
        <location evidence="1 10">Cell outer membrane</location>
        <topology evidence="1 10">Multi-pass membrane protein</topology>
    </subcellularLocation>
</comment>
<dbReference type="Gene3D" id="2.170.130.10">
    <property type="entry name" value="TonB-dependent receptor, plug domain"/>
    <property type="match status" value="1"/>
</dbReference>
<name>A0AAJ1BH90_9GAMM</name>
<dbReference type="GO" id="GO:0015232">
    <property type="term" value="F:heme transmembrane transporter activity"/>
    <property type="evidence" value="ECO:0007669"/>
    <property type="project" value="InterPro"/>
</dbReference>
<dbReference type="GO" id="GO:0015344">
    <property type="term" value="F:siderophore uptake transmembrane transporter activity"/>
    <property type="evidence" value="ECO:0007669"/>
    <property type="project" value="TreeGrafter"/>
</dbReference>
<dbReference type="EMBL" id="JAKUDL010000003">
    <property type="protein sequence ID" value="MCH4294703.1"/>
    <property type="molecule type" value="Genomic_DNA"/>
</dbReference>
<evidence type="ECO:0000259" key="14">
    <source>
        <dbReference type="Pfam" id="PF00593"/>
    </source>
</evidence>
<evidence type="ECO:0000256" key="3">
    <source>
        <dbReference type="ARBA" id="ARBA00022448"/>
    </source>
</evidence>
<dbReference type="AlphaFoldDB" id="A0AAJ1BH90"/>
<evidence type="ECO:0000256" key="8">
    <source>
        <dbReference type="ARBA" id="ARBA00023136"/>
    </source>
</evidence>
<evidence type="ECO:0000256" key="11">
    <source>
        <dbReference type="PROSITE-ProRule" id="PRU10144"/>
    </source>
</evidence>
<dbReference type="GO" id="GO:0009279">
    <property type="term" value="C:cell outer membrane"/>
    <property type="evidence" value="ECO:0007669"/>
    <property type="project" value="UniProtKB-SubCell"/>
</dbReference>
<keyword evidence="5 10" id="KW-0812">Transmembrane</keyword>
<comment type="caution">
    <text evidence="16">The sequence shown here is derived from an EMBL/GenBank/DDBJ whole genome shotgun (WGS) entry which is preliminary data.</text>
</comment>
<dbReference type="InterPro" id="IPR010949">
    <property type="entry name" value="TonB_Hb/transfer/lactofer_rcpt"/>
</dbReference>
<dbReference type="InterPro" id="IPR000531">
    <property type="entry name" value="Beta-barrel_TonB"/>
</dbReference>
<dbReference type="InterPro" id="IPR010917">
    <property type="entry name" value="TonB_rcpt_CS"/>
</dbReference>
<feature type="signal peptide" evidence="13">
    <location>
        <begin position="1"/>
        <end position="21"/>
    </location>
</feature>
<dbReference type="InterPro" id="IPR039426">
    <property type="entry name" value="TonB-dep_rcpt-like"/>
</dbReference>
<evidence type="ECO:0000256" key="1">
    <source>
        <dbReference type="ARBA" id="ARBA00004571"/>
    </source>
</evidence>
<dbReference type="PANTHER" id="PTHR30069">
    <property type="entry name" value="TONB-DEPENDENT OUTER MEMBRANE RECEPTOR"/>
    <property type="match status" value="1"/>
</dbReference>
<gene>
    <name evidence="16" type="ORF">MJ923_10365</name>
</gene>
<accession>A0AAJ1BH90</accession>
<evidence type="ECO:0000256" key="13">
    <source>
        <dbReference type="SAM" id="SignalP"/>
    </source>
</evidence>
<comment type="similarity">
    <text evidence="2 10 12">Belongs to the TonB-dependent receptor family.</text>
</comment>
<dbReference type="CDD" id="cd01347">
    <property type="entry name" value="ligand_gated_channel"/>
    <property type="match status" value="1"/>
</dbReference>
<keyword evidence="4 10" id="KW-1134">Transmembrane beta strand</keyword>
<keyword evidence="6 13" id="KW-0732">Signal</keyword>
<proteinExistence type="inferred from homology"/>
<dbReference type="Pfam" id="PF00593">
    <property type="entry name" value="TonB_dep_Rec_b-barrel"/>
    <property type="match status" value="1"/>
</dbReference>
<keyword evidence="16" id="KW-0675">Receptor</keyword>
<evidence type="ECO:0000256" key="10">
    <source>
        <dbReference type="PROSITE-ProRule" id="PRU01360"/>
    </source>
</evidence>
<evidence type="ECO:0000256" key="12">
    <source>
        <dbReference type="RuleBase" id="RU003357"/>
    </source>
</evidence>
<keyword evidence="3 10" id="KW-0813">Transport</keyword>
<sequence length="687" mass="75037">MHKSSLALAVLAALTTSTANAEQGQASASELKAVAELPLHVVQATRSEVPVELTGRHISVIETEALQQQQAASVAQTLAGEANIEISNGPRASSQGVAIRGLSGSRVLQTIDGARQNVSAGHRGCFFIDPELLSSVEVVRGAASSLWGSGAIGGVVAMNTKSVAELLDEGDNFGGYLKQGFETNGDAMRSSAGLYGRGGAVDWLLGGSYRDSDDIEIGGGEALAHSASRSKNGLARLGWSISDSQRLELIARMSDINELVPSNPAAAVSRSVPLVQRNTEDSSVNLKYRLAPQNNDWLNLTAQLYQNQSQYQEHRVSRNQFDDTDYDTLGFSLLNQSEFGKLSLLLGADGYRDQIQTQRDDSGQSGQRPGNIDGETKVFGLFSSASYAFAERWIVEAGLRYDSFDNKSINLDHATSDDALSPSLGLVWQAQDWLTLSARYDEAFRAPSVEEMYSSGSHYCIPPIPGFLPQGLCNQFQINENLRPEQAKNKELKADLNFSNLAGDDELHLSATVFRNDIDDFIVQQVTDPLMGIPGLEQYTRWDNVGEARLTGFEFEGSYRFGDTLFGFSYGETRGKDKLDGSYIEGMPANKLKLDLSRAIMDGDMKLGTRYLYVATQNEVPAGHSVPGYEDYGLWDLYLSWQVQSGSLTGTRVDFAIENVGDEMYRRAWQTLYEPGRNIKLSLAYSF</sequence>
<dbReference type="Gene3D" id="2.40.170.20">
    <property type="entry name" value="TonB-dependent receptor, beta-barrel domain"/>
    <property type="match status" value="1"/>
</dbReference>
<evidence type="ECO:0000256" key="6">
    <source>
        <dbReference type="ARBA" id="ARBA00022729"/>
    </source>
</evidence>
<dbReference type="RefSeq" id="WP_240591014.1">
    <property type="nucleotide sequence ID" value="NZ_JAKUDL010000003.1"/>
</dbReference>
<dbReference type="InterPro" id="IPR036942">
    <property type="entry name" value="Beta-barrel_TonB_sf"/>
</dbReference>
<feature type="chain" id="PRO_5042559216" evidence="13">
    <location>
        <begin position="22"/>
        <end position="687"/>
    </location>
</feature>
<evidence type="ECO:0000259" key="15">
    <source>
        <dbReference type="Pfam" id="PF07715"/>
    </source>
</evidence>
<feature type="short sequence motif" description="TonB C-terminal box" evidence="11">
    <location>
        <begin position="670"/>
        <end position="687"/>
    </location>
</feature>
<evidence type="ECO:0000256" key="4">
    <source>
        <dbReference type="ARBA" id="ARBA00022452"/>
    </source>
</evidence>
<dbReference type="GO" id="GO:0044718">
    <property type="term" value="P:siderophore transmembrane transport"/>
    <property type="evidence" value="ECO:0007669"/>
    <property type="project" value="TreeGrafter"/>
</dbReference>
<evidence type="ECO:0000256" key="7">
    <source>
        <dbReference type="ARBA" id="ARBA00023077"/>
    </source>
</evidence>
<evidence type="ECO:0000313" key="17">
    <source>
        <dbReference type="Proteomes" id="UP001297581"/>
    </source>
</evidence>
<organism evidence="16 17">
    <name type="scientific">Shewanella zhuhaiensis</name>
    <dbReference type="NCBI Taxonomy" id="2919576"/>
    <lineage>
        <taxon>Bacteria</taxon>
        <taxon>Pseudomonadati</taxon>
        <taxon>Pseudomonadota</taxon>
        <taxon>Gammaproteobacteria</taxon>
        <taxon>Alteromonadales</taxon>
        <taxon>Shewanellaceae</taxon>
        <taxon>Shewanella</taxon>
    </lineage>
</organism>
<reference evidence="16 17" key="1">
    <citation type="submission" date="2022-02" db="EMBL/GenBank/DDBJ databases">
        <title>The genome sequence of Shewanella sp. 3B26.</title>
        <authorList>
            <person name="Du J."/>
        </authorList>
    </citation>
    <scope>NUCLEOTIDE SEQUENCE [LARGE SCALE GENOMIC DNA]</scope>
    <source>
        <strain evidence="16 17">3B26</strain>
    </source>
</reference>
<keyword evidence="8 10" id="KW-0472">Membrane</keyword>
<evidence type="ECO:0000256" key="5">
    <source>
        <dbReference type="ARBA" id="ARBA00022692"/>
    </source>
</evidence>
<dbReference type="NCBIfam" id="TIGR01785">
    <property type="entry name" value="TonB-hemin"/>
    <property type="match status" value="1"/>
</dbReference>
<dbReference type="InterPro" id="IPR012910">
    <property type="entry name" value="Plug_dom"/>
</dbReference>
<dbReference type="NCBIfam" id="TIGR01786">
    <property type="entry name" value="TonB-hemlactrns"/>
    <property type="match status" value="1"/>
</dbReference>
<dbReference type="InterPro" id="IPR011276">
    <property type="entry name" value="TonB_haem/Hb_rcpt"/>
</dbReference>
<evidence type="ECO:0000256" key="9">
    <source>
        <dbReference type="ARBA" id="ARBA00023237"/>
    </source>
</evidence>
<feature type="domain" description="TonB-dependent receptor-like beta-barrel" evidence="14">
    <location>
        <begin position="276"/>
        <end position="660"/>
    </location>
</feature>
<keyword evidence="7 12" id="KW-0798">TonB box</keyword>
<dbReference type="SUPFAM" id="SSF56935">
    <property type="entry name" value="Porins"/>
    <property type="match status" value="1"/>
</dbReference>
<protein>
    <submittedName>
        <fullName evidence="16">TonB-dependent hemoglobin/transferrin/lactoferrin family receptor</fullName>
    </submittedName>
</protein>
<keyword evidence="9 10" id="KW-0998">Cell outer membrane</keyword>
<evidence type="ECO:0000256" key="2">
    <source>
        <dbReference type="ARBA" id="ARBA00009810"/>
    </source>
</evidence>
<dbReference type="InterPro" id="IPR037066">
    <property type="entry name" value="Plug_dom_sf"/>
</dbReference>
<dbReference type="PROSITE" id="PS01156">
    <property type="entry name" value="TONB_DEPENDENT_REC_2"/>
    <property type="match status" value="1"/>
</dbReference>